<dbReference type="EMBL" id="LNSV01000003">
    <property type="protein sequence ID" value="KUH40472.1"/>
    <property type="molecule type" value="Genomic_DNA"/>
</dbReference>
<dbReference type="PANTHER" id="PTHR46553:SF3">
    <property type="entry name" value="ADENINE NUCLEOTIDE ALPHA HYDROLASES-LIKE SUPERFAMILY PROTEIN"/>
    <property type="match status" value="1"/>
</dbReference>
<name>A0A100Y9X4_9ACTN</name>
<evidence type="ECO:0000313" key="3">
    <source>
        <dbReference type="EMBL" id="KUH40472.1"/>
    </source>
</evidence>
<proteinExistence type="inferred from homology"/>
<dbReference type="Pfam" id="PF00582">
    <property type="entry name" value="Usp"/>
    <property type="match status" value="2"/>
</dbReference>
<dbReference type="Proteomes" id="UP000054011">
    <property type="component" value="Unassembled WGS sequence"/>
</dbReference>
<comment type="caution">
    <text evidence="3">The sequence shown here is derived from an EMBL/GenBank/DDBJ whole genome shotgun (WGS) entry which is preliminary data.</text>
</comment>
<dbReference type="InterPro" id="IPR006016">
    <property type="entry name" value="UspA"/>
</dbReference>
<organism evidence="3 4">
    <name type="scientific">Streptomyces kanasensis</name>
    <dbReference type="NCBI Taxonomy" id="936756"/>
    <lineage>
        <taxon>Bacteria</taxon>
        <taxon>Bacillati</taxon>
        <taxon>Actinomycetota</taxon>
        <taxon>Actinomycetes</taxon>
        <taxon>Kitasatosporales</taxon>
        <taxon>Streptomycetaceae</taxon>
        <taxon>Streptomyces</taxon>
    </lineage>
</organism>
<dbReference type="InterPro" id="IPR006015">
    <property type="entry name" value="Universal_stress_UspA"/>
</dbReference>
<keyword evidence="4" id="KW-1185">Reference proteome</keyword>
<protein>
    <submittedName>
        <fullName evidence="3">Universal stress protein UspA</fullName>
    </submittedName>
</protein>
<accession>A0A100Y9X4</accession>
<feature type="domain" description="UspA" evidence="2">
    <location>
        <begin position="158"/>
        <end position="295"/>
    </location>
</feature>
<dbReference type="PANTHER" id="PTHR46553">
    <property type="entry name" value="ADENINE NUCLEOTIDE ALPHA HYDROLASES-LIKE SUPERFAMILY PROTEIN"/>
    <property type="match status" value="1"/>
</dbReference>
<sequence length="303" mass="31942">MTSAVPSRSKPIVVGVDEGSGQERLVLFAAREAALRGCPLQVAHAIRSPLTGTRGDEPVEHDGGSAASEGARLLRRYEDLARSEFPEVAVAGELPFGHAAAVLVEWSRDAEMIVVGHRGSGGFPRLPLGSVSWQVATHAHCPVVVVRPGVTAEPREGRVVVGVDTGDTSLEALDLAYVEADLRGARLELVHGAFSPGMVPTGPIGMVPPDFAVLDQGARDFLTKEIDRRRDRHPAVRADLRIEHTRPATLLAEASRDASLLVVGSHGRTGLRRLILGSVSAEVLHTAECPVAVTPAPGAPNAD</sequence>
<dbReference type="OrthoDB" id="9784123at2"/>
<evidence type="ECO:0000259" key="2">
    <source>
        <dbReference type="Pfam" id="PF00582"/>
    </source>
</evidence>
<gene>
    <name evidence="3" type="ORF">ATE80_02065</name>
</gene>
<dbReference type="Gene3D" id="3.40.50.620">
    <property type="entry name" value="HUPs"/>
    <property type="match status" value="2"/>
</dbReference>
<dbReference type="STRING" id="936756.ATE80_02065"/>
<reference evidence="3 4" key="1">
    <citation type="submission" date="2015-11" db="EMBL/GenBank/DDBJ databases">
        <title>Genome-wide analysis reveals the secondary metabolome in Streptomyces kanasensis ZX01.</title>
        <authorList>
            <person name="Zhang G."/>
            <person name="Han L."/>
            <person name="Feng J."/>
            <person name="Zhang X."/>
        </authorList>
    </citation>
    <scope>NUCLEOTIDE SEQUENCE [LARGE SCALE GENOMIC DNA]</scope>
    <source>
        <strain evidence="3 4">ZX01</strain>
    </source>
</reference>
<dbReference type="InterPro" id="IPR014729">
    <property type="entry name" value="Rossmann-like_a/b/a_fold"/>
</dbReference>
<feature type="domain" description="UspA" evidence="2">
    <location>
        <begin position="10"/>
        <end position="147"/>
    </location>
</feature>
<evidence type="ECO:0000313" key="4">
    <source>
        <dbReference type="Proteomes" id="UP000054011"/>
    </source>
</evidence>
<dbReference type="AlphaFoldDB" id="A0A100Y9X4"/>
<dbReference type="SUPFAM" id="SSF52402">
    <property type="entry name" value="Adenine nucleotide alpha hydrolases-like"/>
    <property type="match status" value="2"/>
</dbReference>
<evidence type="ECO:0000256" key="1">
    <source>
        <dbReference type="ARBA" id="ARBA00008791"/>
    </source>
</evidence>
<dbReference type="PRINTS" id="PR01438">
    <property type="entry name" value="UNVRSLSTRESS"/>
</dbReference>
<dbReference type="RefSeq" id="WP_058940345.1">
    <property type="nucleotide sequence ID" value="NZ_LNSV01000003.1"/>
</dbReference>
<comment type="similarity">
    <text evidence="1">Belongs to the universal stress protein A family.</text>
</comment>